<proteinExistence type="predicted"/>
<evidence type="ECO:0000313" key="1">
    <source>
        <dbReference type="EMBL" id="RBP04954.1"/>
    </source>
</evidence>
<dbReference type="AlphaFoldDB" id="A0A366ERM0"/>
<comment type="caution">
    <text evidence="1">The sequence shown here is derived from an EMBL/GenBank/DDBJ whole genome shotgun (WGS) entry which is preliminary data.</text>
</comment>
<evidence type="ECO:0000313" key="2">
    <source>
        <dbReference type="Proteomes" id="UP000252118"/>
    </source>
</evidence>
<dbReference type="OrthoDB" id="2599540at2"/>
<name>A0A366ERM0_9BACI</name>
<dbReference type="Proteomes" id="UP000252118">
    <property type="component" value="Unassembled WGS sequence"/>
</dbReference>
<gene>
    <name evidence="1" type="ORF">DET59_105244</name>
</gene>
<dbReference type="EMBL" id="QNRJ01000005">
    <property type="protein sequence ID" value="RBP04954.1"/>
    <property type="molecule type" value="Genomic_DNA"/>
</dbReference>
<reference evidence="1 2" key="1">
    <citation type="submission" date="2018-06" db="EMBL/GenBank/DDBJ databases">
        <title>Freshwater and sediment microbial communities from various areas in North America, analyzing microbe dynamics in response to fracking.</title>
        <authorList>
            <person name="Lamendella R."/>
        </authorList>
    </citation>
    <scope>NUCLEOTIDE SEQUENCE [LARGE SCALE GENOMIC DNA]</scope>
    <source>
        <strain evidence="1 2">97B</strain>
    </source>
</reference>
<dbReference type="RefSeq" id="WP_113969372.1">
    <property type="nucleotide sequence ID" value="NZ_QNRJ01000005.1"/>
</dbReference>
<organism evidence="1 2">
    <name type="scientific">Rossellomorea aquimaris</name>
    <dbReference type="NCBI Taxonomy" id="189382"/>
    <lineage>
        <taxon>Bacteria</taxon>
        <taxon>Bacillati</taxon>
        <taxon>Bacillota</taxon>
        <taxon>Bacilli</taxon>
        <taxon>Bacillales</taxon>
        <taxon>Bacillaceae</taxon>
        <taxon>Rossellomorea</taxon>
    </lineage>
</organism>
<protein>
    <submittedName>
        <fullName evidence="1">Uncharacterized protein</fullName>
    </submittedName>
</protein>
<accession>A0A366ERM0</accession>
<sequence>MVRKYPERIAARMTRIINQDEVLLIRQNTKIKFGSSDAIIGTVFMTNPGSFDFKHTKGWADFKSGKGLLNVLETEDYADLTMQNLIEVIREGYKHANLGSPDGIVQIFNISNVVQSKGEEAEDYHKKVRVIIEKSDVQKLALIQDIVAVTEQEFLKACVSSRFVIMGFVNNVFTENVSNLIKWSRALEDRLVVAKDEKSRYSHPRRWRTEKNLKELAINEMCRALNKNY</sequence>